<reference evidence="6 7" key="1">
    <citation type="submission" date="2015-12" db="EMBL/GenBank/DDBJ databases">
        <title>Dictyostelia acquired genes for synthesis and detection of signals that induce cell-type specialization by lateral gene transfer from prokaryotes.</title>
        <authorList>
            <person name="Gloeckner G."/>
            <person name="Schaap P."/>
        </authorList>
    </citation>
    <scope>NUCLEOTIDE SEQUENCE [LARGE SCALE GENOMIC DNA]</scope>
    <source>
        <strain evidence="6 7">TK</strain>
    </source>
</reference>
<dbReference type="AlphaFoldDB" id="A0A151ZH79"/>
<dbReference type="InParanoid" id="A0A151ZH79"/>
<name>A0A151ZH79_TIELA</name>
<dbReference type="Gene3D" id="3.60.21.10">
    <property type="match status" value="1"/>
</dbReference>
<comment type="caution">
    <text evidence="6">The sequence shown here is derived from an EMBL/GenBank/DDBJ whole genome shotgun (WGS) entry which is preliminary data.</text>
</comment>
<keyword evidence="4" id="KW-1133">Transmembrane helix</keyword>
<sequence length="646" mass="73652">MGSVLLAVINFLFLDTEEDQDENDGVQPPSSPMISNPSQQSRNRIKNVKLAIHFLCAFGILMSIIAFSTWDYLSVYMVIVISILYSFAFVIYHFEKSIYPVVIEDSLAGNGIALDVLYNHLEDVEHHEDEDSQNPEMMLKEINSPYIYHKKPSSATVKSQTMIQWCLNRTLKVHYYLVHRVWKSIKSHRLPYALSGVIILLICLVIPLTMEGTCICSHPMHVNTRFSRRFMESFCGAGTVCFTYLTLPEDGSNSMILQYHSRDKPAKSYIALTNSKNGTSNILHVGSVQSMQDVILDEPRFVSYIELVSLQPDSVYQFQVFIETDKKQTIQSQVYSFQTLSQSPDKEVLLATGGDIQLNSDSEDLGKQVQKLKPDVVAFGGDIAYEDGISSCYRRWDEKLNYFQKYFTWSDTSTNSTRLIPLLFAIGNHEAGGFFQSYKQIPFYQRYFIFKLGDINLPVNKRMTYHIHKLSSHSSIVSLDSCVVNTWDEQSVWLDTKWSSADYINTRKYALYHTPIYPGYSDLENKYSLSGRNDIEPVFNKYQVPVVFENHEHIFKRSKSIYNSDIAPDSDNSTTKLGTVYVGGGSYGIASSSKSVDSINLPWWLEKRSRDNHVWIAQMSVISVTTTAILPNGDTLDTFKIKFKTS</sequence>
<keyword evidence="4" id="KW-0472">Membrane</keyword>
<gene>
    <name evidence="6" type="ORF">DLAC_06011</name>
</gene>
<evidence type="ECO:0000259" key="5">
    <source>
        <dbReference type="Pfam" id="PF00149"/>
    </source>
</evidence>
<accession>A0A151ZH79</accession>
<dbReference type="STRING" id="361077.A0A151ZH79"/>
<dbReference type="EC" id="3.1.3.2" evidence="2"/>
<feature type="transmembrane region" description="Helical" evidence="4">
    <location>
        <begin position="73"/>
        <end position="94"/>
    </location>
</feature>
<feature type="transmembrane region" description="Helical" evidence="4">
    <location>
        <begin position="50"/>
        <end position="67"/>
    </location>
</feature>
<dbReference type="Proteomes" id="UP000076078">
    <property type="component" value="Unassembled WGS sequence"/>
</dbReference>
<dbReference type="Pfam" id="PF00149">
    <property type="entry name" value="Metallophos"/>
    <property type="match status" value="1"/>
</dbReference>
<keyword evidence="1" id="KW-0732">Signal</keyword>
<dbReference type="GO" id="GO:0003993">
    <property type="term" value="F:acid phosphatase activity"/>
    <property type="evidence" value="ECO:0007669"/>
    <property type="project" value="UniProtKB-EC"/>
</dbReference>
<dbReference type="OMA" id="ENHEHIF"/>
<dbReference type="EMBL" id="LODT01000028">
    <property type="protein sequence ID" value="KYQ93341.1"/>
    <property type="molecule type" value="Genomic_DNA"/>
</dbReference>
<dbReference type="GO" id="GO:0046872">
    <property type="term" value="F:metal ion binding"/>
    <property type="evidence" value="ECO:0007669"/>
    <property type="project" value="InterPro"/>
</dbReference>
<organism evidence="6 7">
    <name type="scientific">Tieghemostelium lacteum</name>
    <name type="common">Slime mold</name>
    <name type="synonym">Dictyostelium lacteum</name>
    <dbReference type="NCBI Taxonomy" id="361077"/>
    <lineage>
        <taxon>Eukaryota</taxon>
        <taxon>Amoebozoa</taxon>
        <taxon>Evosea</taxon>
        <taxon>Eumycetozoa</taxon>
        <taxon>Dictyostelia</taxon>
        <taxon>Dictyosteliales</taxon>
        <taxon>Raperosteliaceae</taxon>
        <taxon>Tieghemostelium</taxon>
    </lineage>
</organism>
<dbReference type="PANTHER" id="PTHR45867">
    <property type="entry name" value="PURPLE ACID PHOSPHATASE"/>
    <property type="match status" value="1"/>
</dbReference>
<keyword evidence="2" id="KW-0378">Hydrolase</keyword>
<evidence type="ECO:0000256" key="1">
    <source>
        <dbReference type="ARBA" id="ARBA00022729"/>
    </source>
</evidence>
<proteinExistence type="inferred from homology"/>
<evidence type="ECO:0000313" key="7">
    <source>
        <dbReference type="Proteomes" id="UP000076078"/>
    </source>
</evidence>
<dbReference type="PANTHER" id="PTHR45867:SF10">
    <property type="entry name" value="PURPLE ACID PHOSPHATASE"/>
    <property type="match status" value="1"/>
</dbReference>
<keyword evidence="7" id="KW-1185">Reference proteome</keyword>
<protein>
    <recommendedName>
        <fullName evidence="2">Purple acid phosphatase</fullName>
        <ecNumber evidence="2">3.1.3.2</ecNumber>
    </recommendedName>
</protein>
<dbReference type="InterPro" id="IPR008963">
    <property type="entry name" value="Purple_acid_Pase-like_N"/>
</dbReference>
<dbReference type="InterPro" id="IPR029052">
    <property type="entry name" value="Metallo-depent_PP-like"/>
</dbReference>
<comment type="catalytic activity">
    <reaction evidence="2">
        <text>a phosphate monoester + H2O = an alcohol + phosphate</text>
        <dbReference type="Rhea" id="RHEA:15017"/>
        <dbReference type="ChEBI" id="CHEBI:15377"/>
        <dbReference type="ChEBI" id="CHEBI:30879"/>
        <dbReference type="ChEBI" id="CHEBI:43474"/>
        <dbReference type="ChEBI" id="CHEBI:67140"/>
        <dbReference type="EC" id="3.1.3.2"/>
    </reaction>
</comment>
<dbReference type="SUPFAM" id="SSF56300">
    <property type="entry name" value="Metallo-dependent phosphatases"/>
    <property type="match status" value="1"/>
</dbReference>
<feature type="transmembrane region" description="Helical" evidence="4">
    <location>
        <begin position="190"/>
        <end position="210"/>
    </location>
</feature>
<keyword evidence="4" id="KW-0812">Transmembrane</keyword>
<feature type="domain" description="Calcineurin-like phosphoesterase" evidence="5">
    <location>
        <begin position="362"/>
        <end position="554"/>
    </location>
</feature>
<comment type="similarity">
    <text evidence="2">Belongs to the metallophosphoesterase superfamily. Purple acid phosphatase family.</text>
</comment>
<dbReference type="SUPFAM" id="SSF49363">
    <property type="entry name" value="Purple acid phosphatase, N-terminal domain"/>
    <property type="match status" value="1"/>
</dbReference>
<dbReference type="OrthoDB" id="19406at2759"/>
<evidence type="ECO:0000256" key="3">
    <source>
        <dbReference type="SAM" id="MobiDB-lite"/>
    </source>
</evidence>
<feature type="region of interest" description="Disordered" evidence="3">
    <location>
        <begin position="19"/>
        <end position="40"/>
    </location>
</feature>
<evidence type="ECO:0000313" key="6">
    <source>
        <dbReference type="EMBL" id="KYQ93341.1"/>
    </source>
</evidence>
<dbReference type="InterPro" id="IPR004843">
    <property type="entry name" value="Calcineurin-like_PHP"/>
</dbReference>
<evidence type="ECO:0000256" key="2">
    <source>
        <dbReference type="RuleBase" id="RU361203"/>
    </source>
</evidence>
<evidence type="ECO:0000256" key="4">
    <source>
        <dbReference type="SAM" id="Phobius"/>
    </source>
</evidence>